<dbReference type="Gene3D" id="3.20.20.140">
    <property type="entry name" value="Metal-dependent hydrolases"/>
    <property type="match status" value="1"/>
</dbReference>
<dbReference type="Pfam" id="PF04909">
    <property type="entry name" value="Amidohydro_2"/>
    <property type="match status" value="1"/>
</dbReference>
<sequence>MIAPYDPSRNAVRSLRELAEWQADDLEPALDPGLPIVDTHHHLWRRDRGDYLPADLTADFGGHNVVATVSIECGAGYRPDGPEEMRPIGETEFIAAEAAAAGTGTGLCAGIVGRADLRLGDRVQAVLEAQIEAGQGRFRGIRQPLRWDAAGIGMFGQPGPRALALDPAFRDGFARLAPLGLNFDAWAFHLQLEAVADLARAFPDTIIIVNHVGGPLGVGPYAGRRDEVFALWRRGIAALAQCPNVLMKIGGLGMLYYGFGFHERAAPPGSPELAAAWKPYIDECFERFGVGRCLFESNFPVDKQSCSYRTLVNAFKRLTHGFSAAEKAAFFSRNGAQAYRIDLGRAPVPRPRFSPTRR</sequence>
<proteinExistence type="inferred from homology"/>
<dbReference type="RefSeq" id="WP_309800028.1">
    <property type="nucleotide sequence ID" value="NZ_JAVDPW010000011.1"/>
</dbReference>
<dbReference type="InterPro" id="IPR052350">
    <property type="entry name" value="Metallo-dep_Lactonases"/>
</dbReference>
<evidence type="ECO:0000256" key="1">
    <source>
        <dbReference type="ARBA" id="ARBA00038310"/>
    </source>
</evidence>
<accession>A0ABU1JX89</accession>
<evidence type="ECO:0000313" key="3">
    <source>
        <dbReference type="EMBL" id="MDR6293236.1"/>
    </source>
</evidence>
<dbReference type="PANTHER" id="PTHR43569">
    <property type="entry name" value="AMIDOHYDROLASE"/>
    <property type="match status" value="1"/>
</dbReference>
<keyword evidence="3" id="KW-0378">Hydrolase</keyword>
<dbReference type="GO" id="GO:0016787">
    <property type="term" value="F:hydrolase activity"/>
    <property type="evidence" value="ECO:0007669"/>
    <property type="project" value="UniProtKB-KW"/>
</dbReference>
<dbReference type="InterPro" id="IPR032466">
    <property type="entry name" value="Metal_Hydrolase"/>
</dbReference>
<dbReference type="PANTHER" id="PTHR43569:SF1">
    <property type="entry name" value="BLL3371 PROTEIN"/>
    <property type="match status" value="1"/>
</dbReference>
<reference evidence="3 4" key="1">
    <citation type="submission" date="2023-07" db="EMBL/GenBank/DDBJ databases">
        <title>Sorghum-associated microbial communities from plants grown in Nebraska, USA.</title>
        <authorList>
            <person name="Schachtman D."/>
        </authorList>
    </citation>
    <scope>NUCLEOTIDE SEQUENCE [LARGE SCALE GENOMIC DNA]</scope>
    <source>
        <strain evidence="3 4">584</strain>
    </source>
</reference>
<dbReference type="SUPFAM" id="SSF51556">
    <property type="entry name" value="Metallo-dependent hydrolases"/>
    <property type="match status" value="1"/>
</dbReference>
<organism evidence="3 4">
    <name type="scientific">Inquilinus ginsengisoli</name>
    <dbReference type="NCBI Taxonomy" id="363840"/>
    <lineage>
        <taxon>Bacteria</taxon>
        <taxon>Pseudomonadati</taxon>
        <taxon>Pseudomonadota</taxon>
        <taxon>Alphaproteobacteria</taxon>
        <taxon>Rhodospirillales</taxon>
        <taxon>Rhodospirillaceae</taxon>
        <taxon>Inquilinus</taxon>
    </lineage>
</organism>
<dbReference type="InterPro" id="IPR006680">
    <property type="entry name" value="Amidohydro-rel"/>
</dbReference>
<name>A0ABU1JX89_9PROT</name>
<keyword evidence="4" id="KW-1185">Reference proteome</keyword>
<gene>
    <name evidence="3" type="ORF">E9232_005786</name>
</gene>
<comment type="similarity">
    <text evidence="1">Belongs to the metallo-dependent hydrolases superfamily.</text>
</comment>
<evidence type="ECO:0000313" key="4">
    <source>
        <dbReference type="Proteomes" id="UP001262410"/>
    </source>
</evidence>
<dbReference type="Proteomes" id="UP001262410">
    <property type="component" value="Unassembled WGS sequence"/>
</dbReference>
<evidence type="ECO:0000259" key="2">
    <source>
        <dbReference type="Pfam" id="PF04909"/>
    </source>
</evidence>
<feature type="domain" description="Amidohydrolase-related" evidence="2">
    <location>
        <begin position="37"/>
        <end position="341"/>
    </location>
</feature>
<dbReference type="EMBL" id="JAVDPW010000011">
    <property type="protein sequence ID" value="MDR6293236.1"/>
    <property type="molecule type" value="Genomic_DNA"/>
</dbReference>
<protein>
    <submittedName>
        <fullName evidence="3">TIM-barrel fold metal-dependent hydrolase</fullName>
    </submittedName>
</protein>
<comment type="caution">
    <text evidence="3">The sequence shown here is derived from an EMBL/GenBank/DDBJ whole genome shotgun (WGS) entry which is preliminary data.</text>
</comment>